<dbReference type="InterPro" id="IPR010139">
    <property type="entry name" value="Imidazole-glycPsynth_HisH"/>
</dbReference>
<dbReference type="EC" id="3.5.1.2" evidence="13"/>
<dbReference type="Gene3D" id="3.40.50.880">
    <property type="match status" value="1"/>
</dbReference>
<proteinExistence type="inferred from homology"/>
<evidence type="ECO:0000256" key="9">
    <source>
        <dbReference type="ARBA" id="ARBA00023239"/>
    </source>
</evidence>
<evidence type="ECO:0000256" key="2">
    <source>
        <dbReference type="ARBA" id="ARBA00005091"/>
    </source>
</evidence>
<comment type="catalytic activity">
    <reaction evidence="12 13">
        <text>L-glutamine + H2O = L-glutamate + NH4(+)</text>
        <dbReference type="Rhea" id="RHEA:15889"/>
        <dbReference type="ChEBI" id="CHEBI:15377"/>
        <dbReference type="ChEBI" id="CHEBI:28938"/>
        <dbReference type="ChEBI" id="CHEBI:29985"/>
        <dbReference type="ChEBI" id="CHEBI:58359"/>
        <dbReference type="EC" id="3.5.1.2"/>
    </reaction>
</comment>
<name>D2XN32_9ENTR</name>
<dbReference type="NCBIfam" id="TIGR01855">
    <property type="entry name" value="IMP_synth_hisH"/>
    <property type="match status" value="1"/>
</dbReference>
<comment type="pathway">
    <text evidence="2 13">Amino-acid biosynthesis; L-histidine biosynthesis; L-histidine from 5-phospho-alpha-D-ribose 1-diphosphate: step 5/9.</text>
</comment>
<comment type="catalytic activity">
    <reaction evidence="11 13">
        <text>5-[(5-phospho-1-deoxy-D-ribulos-1-ylimino)methylamino]-1-(5-phospho-beta-D-ribosyl)imidazole-4-carboxamide + L-glutamine = D-erythro-1-(imidazol-4-yl)glycerol 3-phosphate + 5-amino-1-(5-phospho-beta-D-ribosyl)imidazole-4-carboxamide + L-glutamate + H(+)</text>
        <dbReference type="Rhea" id="RHEA:24793"/>
        <dbReference type="ChEBI" id="CHEBI:15378"/>
        <dbReference type="ChEBI" id="CHEBI:29985"/>
        <dbReference type="ChEBI" id="CHEBI:58278"/>
        <dbReference type="ChEBI" id="CHEBI:58359"/>
        <dbReference type="ChEBI" id="CHEBI:58475"/>
        <dbReference type="ChEBI" id="CHEBI:58525"/>
        <dbReference type="EC" id="4.3.2.10"/>
    </reaction>
</comment>
<evidence type="ECO:0000256" key="10">
    <source>
        <dbReference type="ARBA" id="ARBA00025299"/>
    </source>
</evidence>
<dbReference type="Pfam" id="PF00117">
    <property type="entry name" value="GATase"/>
    <property type="match status" value="1"/>
</dbReference>
<evidence type="ECO:0000256" key="11">
    <source>
        <dbReference type="ARBA" id="ARBA00047838"/>
    </source>
</evidence>
<comment type="subcellular location">
    <subcellularLocation>
        <location evidence="1 13">Cytoplasm</location>
    </subcellularLocation>
</comment>
<evidence type="ECO:0000256" key="6">
    <source>
        <dbReference type="ARBA" id="ARBA00022801"/>
    </source>
</evidence>
<evidence type="ECO:0000256" key="7">
    <source>
        <dbReference type="ARBA" id="ARBA00022962"/>
    </source>
</evidence>
<keyword evidence="5 13" id="KW-0028">Amino-acid biosynthesis</keyword>
<dbReference type="InterPro" id="IPR017926">
    <property type="entry name" value="GATASE"/>
</dbReference>
<feature type="active site" description="Nucleophile" evidence="13 14">
    <location>
        <position position="77"/>
    </location>
</feature>
<dbReference type="EC" id="4.3.2.10" evidence="13"/>
<dbReference type="GO" id="GO:0004359">
    <property type="term" value="F:glutaminase activity"/>
    <property type="evidence" value="ECO:0007669"/>
    <property type="project" value="UniProtKB-EC"/>
</dbReference>
<gene>
    <name evidence="13 16" type="primary">hisH</name>
</gene>
<dbReference type="SUPFAM" id="SSF52317">
    <property type="entry name" value="Class I glutamine amidotransferase-like"/>
    <property type="match status" value="1"/>
</dbReference>
<feature type="active site" evidence="13 14">
    <location>
        <position position="178"/>
    </location>
</feature>
<dbReference type="GO" id="GO:0000107">
    <property type="term" value="F:imidazoleglycerol-phosphate synthase activity"/>
    <property type="evidence" value="ECO:0007669"/>
    <property type="project" value="UniProtKB-UniRule"/>
</dbReference>
<dbReference type="GO" id="GO:0000105">
    <property type="term" value="P:L-histidine biosynthetic process"/>
    <property type="evidence" value="ECO:0007669"/>
    <property type="project" value="UniProtKB-UniRule"/>
</dbReference>
<dbReference type="InterPro" id="IPR029062">
    <property type="entry name" value="Class_I_gatase-like"/>
</dbReference>
<feature type="domain" description="Glutamine amidotransferase" evidence="15">
    <location>
        <begin position="9"/>
        <end position="194"/>
    </location>
</feature>
<comment type="function">
    <text evidence="10 13">IGPS catalyzes the conversion of PRFAR and glutamine to IGP, AICAR and glutamate. The HisH subunit catalyzes the hydrolysis of glutamine to glutamate and ammonia as part of the synthesis of IGP and AICAR. The resulting ammonia molecule is channeled to the active site of HisF.</text>
</comment>
<reference evidence="16" key="1">
    <citation type="journal article" date="2010" name="Mol. Biol. Evol.">
        <title>Slip into something more functional: selection maintains ancient frameshifts in homopolymeric sequences.</title>
        <authorList>
            <person name="Wernegreen J.J."/>
            <person name="Kauppinen S.N."/>
            <person name="Degnan P.H."/>
        </authorList>
    </citation>
    <scope>NUCLEOTIDE SEQUENCE</scope>
</reference>
<dbReference type="PANTHER" id="PTHR42701">
    <property type="entry name" value="IMIDAZOLE GLYCEROL PHOSPHATE SYNTHASE SUBUNIT HISH"/>
    <property type="match status" value="1"/>
</dbReference>
<keyword evidence="7 13" id="KW-0315">Glutamine amidotransferase</keyword>
<evidence type="ECO:0000256" key="12">
    <source>
        <dbReference type="ARBA" id="ARBA00049534"/>
    </source>
</evidence>
<evidence type="ECO:0000256" key="13">
    <source>
        <dbReference type="HAMAP-Rule" id="MF_00278"/>
    </source>
</evidence>
<evidence type="ECO:0000256" key="5">
    <source>
        <dbReference type="ARBA" id="ARBA00022605"/>
    </source>
</evidence>
<dbReference type="MEROPS" id="C26.965"/>
<dbReference type="PANTHER" id="PTHR42701:SF1">
    <property type="entry name" value="IMIDAZOLE GLYCEROL PHOSPHATE SYNTHASE SUBUNIT HISH"/>
    <property type="match status" value="1"/>
</dbReference>
<evidence type="ECO:0000313" key="16">
    <source>
        <dbReference type="EMBL" id="ADA82641.1"/>
    </source>
</evidence>
<feature type="active site" evidence="13 14">
    <location>
        <position position="180"/>
    </location>
</feature>
<keyword evidence="16" id="KW-0328">Glycosyltransferase</keyword>
<dbReference type="FunFam" id="3.40.50.880:FF:000009">
    <property type="entry name" value="Imidazole glycerol phosphate synthase subunit HisH"/>
    <property type="match status" value="1"/>
</dbReference>
<dbReference type="PROSITE" id="PS51273">
    <property type="entry name" value="GATASE_TYPE_1"/>
    <property type="match status" value="1"/>
</dbReference>
<evidence type="ECO:0000259" key="15">
    <source>
        <dbReference type="Pfam" id="PF00117"/>
    </source>
</evidence>
<dbReference type="PIRSF" id="PIRSF000495">
    <property type="entry name" value="Amidotransf_hisH"/>
    <property type="match status" value="1"/>
</dbReference>
<keyword evidence="6 13" id="KW-0378">Hydrolase</keyword>
<organism evidence="16">
    <name type="scientific">Candidatus Blochmannia ulcerosa</name>
    <name type="common">nom. nud.</name>
    <dbReference type="NCBI Taxonomy" id="251541"/>
    <lineage>
        <taxon>Bacteria</taxon>
        <taxon>Pseudomonadati</taxon>
        <taxon>Pseudomonadota</taxon>
        <taxon>Gammaproteobacteria</taxon>
        <taxon>Enterobacterales</taxon>
        <taxon>Enterobacteriaceae</taxon>
        <taxon>ant endosymbionts</taxon>
        <taxon>Candidatus Blochmanniella</taxon>
    </lineage>
</organism>
<keyword evidence="8 13" id="KW-0368">Histidine biosynthesis</keyword>
<dbReference type="UniPathway" id="UPA00031">
    <property type="reaction ID" value="UER00010"/>
</dbReference>
<accession>D2XN32</accession>
<dbReference type="AlphaFoldDB" id="D2XN32"/>
<evidence type="ECO:0000256" key="8">
    <source>
        <dbReference type="ARBA" id="ARBA00023102"/>
    </source>
</evidence>
<dbReference type="HAMAP" id="MF_00278">
    <property type="entry name" value="HisH"/>
    <property type="match status" value="1"/>
</dbReference>
<protein>
    <recommendedName>
        <fullName evidence="13">Imidazole glycerol phosphate synthase subunit HisH</fullName>
        <ecNumber evidence="13">4.3.2.10</ecNumber>
    </recommendedName>
    <alternativeName>
        <fullName evidence="13">IGP synthase glutaminase subunit</fullName>
        <ecNumber evidence="13">3.5.1.2</ecNumber>
    </alternativeName>
    <alternativeName>
        <fullName evidence="13">IGP synthase subunit HisH</fullName>
    </alternativeName>
    <alternativeName>
        <fullName evidence="13">ImGP synthase subunit HisH</fullName>
        <shortName evidence="13">IGPS subunit HisH</shortName>
    </alternativeName>
</protein>
<keyword evidence="16" id="KW-0808">Transferase</keyword>
<evidence type="ECO:0000256" key="4">
    <source>
        <dbReference type="ARBA" id="ARBA00022490"/>
    </source>
</evidence>
<comment type="subunit">
    <text evidence="3 13">Heterodimer of HisH and HisF.</text>
</comment>
<dbReference type="EMBL" id="GU214044">
    <property type="protein sequence ID" value="ADA82641.1"/>
    <property type="molecule type" value="Genomic_DNA"/>
</dbReference>
<dbReference type="CDD" id="cd01748">
    <property type="entry name" value="GATase1_IGP_Synthase"/>
    <property type="match status" value="1"/>
</dbReference>
<evidence type="ECO:0000256" key="3">
    <source>
        <dbReference type="ARBA" id="ARBA00011152"/>
    </source>
</evidence>
<sequence length="196" mass="22246">MKIIIINTDCSNLFSVKTILKKLGYKPKITDNPNTILKADKLFLPGVGSAYSAMKQLTTKKLIQPIKNCNQPILGICLGMQLFGSFSEENNNIKTLNILDIPTKLLKSSSLPIPHMGWNKIIALKKHPLLYNITQNQHFYFTHSYIMELNKSTIAYTDYGQLFSSIIQHKNFFGVQFHPEKSGNPGIQLIKNFLEM</sequence>
<keyword evidence="9 13" id="KW-0456">Lyase</keyword>
<evidence type="ECO:0000256" key="1">
    <source>
        <dbReference type="ARBA" id="ARBA00004496"/>
    </source>
</evidence>
<evidence type="ECO:0000256" key="14">
    <source>
        <dbReference type="PIRSR" id="PIRSR000495-1"/>
    </source>
</evidence>
<dbReference type="GO" id="GO:0005737">
    <property type="term" value="C:cytoplasm"/>
    <property type="evidence" value="ECO:0007669"/>
    <property type="project" value="UniProtKB-SubCell"/>
</dbReference>
<dbReference type="GO" id="GO:0016829">
    <property type="term" value="F:lyase activity"/>
    <property type="evidence" value="ECO:0007669"/>
    <property type="project" value="UniProtKB-KW"/>
</dbReference>
<keyword evidence="4 13" id="KW-0963">Cytoplasm</keyword>